<name>A0ABS5FA44_9PROT</name>
<dbReference type="Proteomes" id="UP001196870">
    <property type="component" value="Unassembled WGS sequence"/>
</dbReference>
<evidence type="ECO:0000313" key="1">
    <source>
        <dbReference type="EMBL" id="MBR0669433.1"/>
    </source>
</evidence>
<accession>A0ABS5FA44</accession>
<keyword evidence="2" id="KW-1185">Reference proteome</keyword>
<protein>
    <recommendedName>
        <fullName evidence="3">ShlB/FhaC/HecB family hemolysin secretion/activation protein</fullName>
    </recommendedName>
</protein>
<sequence>APVAYAFYDWGRTYENQSIDPDRRISSYGIGIRVPVNDFAEFQLEGVRRVTRRPNGAGAPPLHADAIYWRVLTRF</sequence>
<evidence type="ECO:0008006" key="3">
    <source>
        <dbReference type="Google" id="ProtNLM"/>
    </source>
</evidence>
<dbReference type="Gene3D" id="2.40.160.50">
    <property type="entry name" value="membrane protein fhac: a member of the omp85/tpsb transporter family"/>
    <property type="match status" value="1"/>
</dbReference>
<proteinExistence type="predicted"/>
<comment type="caution">
    <text evidence="1">The sequence shown here is derived from an EMBL/GenBank/DDBJ whole genome shotgun (WGS) entry which is preliminary data.</text>
</comment>
<reference evidence="2" key="1">
    <citation type="journal article" date="2021" name="Syst. Appl. Microbiol.">
        <title>Roseomonas hellenica sp. nov., isolated from roots of wild-growing Alkanna tinctoria.</title>
        <authorList>
            <person name="Rat A."/>
            <person name="Naranjo H.D."/>
            <person name="Lebbe L."/>
            <person name="Cnockaert M."/>
            <person name="Krigas N."/>
            <person name="Grigoriadou K."/>
            <person name="Maloupa E."/>
            <person name="Willems A."/>
        </authorList>
    </citation>
    <scope>NUCLEOTIDE SEQUENCE [LARGE SCALE GENOMIC DNA]</scope>
    <source>
        <strain evidence="2">LMG 31523</strain>
    </source>
</reference>
<dbReference type="EMBL" id="JAAGBB010000114">
    <property type="protein sequence ID" value="MBR0669433.1"/>
    <property type="molecule type" value="Genomic_DNA"/>
</dbReference>
<organism evidence="1 2">
    <name type="scientific">Plastoroseomonas hellenica</name>
    <dbReference type="NCBI Taxonomy" id="2687306"/>
    <lineage>
        <taxon>Bacteria</taxon>
        <taxon>Pseudomonadati</taxon>
        <taxon>Pseudomonadota</taxon>
        <taxon>Alphaproteobacteria</taxon>
        <taxon>Acetobacterales</taxon>
        <taxon>Acetobacteraceae</taxon>
        <taxon>Plastoroseomonas</taxon>
    </lineage>
</organism>
<gene>
    <name evidence="1" type="ORF">GXW71_34130</name>
</gene>
<feature type="non-terminal residue" evidence="1">
    <location>
        <position position="1"/>
    </location>
</feature>
<evidence type="ECO:0000313" key="2">
    <source>
        <dbReference type="Proteomes" id="UP001196870"/>
    </source>
</evidence>